<dbReference type="GO" id="GO:0015232">
    <property type="term" value="F:heme transmembrane transporter activity"/>
    <property type="evidence" value="ECO:0007669"/>
    <property type="project" value="InterPro"/>
</dbReference>
<dbReference type="AlphaFoldDB" id="A9WHQ6"/>
<dbReference type="EnsemblBacteria" id="ABY34174">
    <property type="protein sequence ID" value="ABY34174"/>
    <property type="gene ID" value="Caur_0942"/>
</dbReference>
<feature type="transmembrane region" description="Helical" evidence="8">
    <location>
        <begin position="82"/>
        <end position="101"/>
    </location>
</feature>
<keyword evidence="4 8" id="KW-0812">Transmembrane</keyword>
<feature type="transmembrane region" description="Helical" evidence="8">
    <location>
        <begin position="156"/>
        <end position="181"/>
    </location>
</feature>
<evidence type="ECO:0000313" key="10">
    <source>
        <dbReference type="Proteomes" id="UP000002008"/>
    </source>
</evidence>
<dbReference type="HOGENOM" id="CLU_079069_0_1_0"/>
<keyword evidence="3" id="KW-0813">Transport</keyword>
<dbReference type="STRING" id="324602.Caur_0942"/>
<evidence type="ECO:0000313" key="9">
    <source>
        <dbReference type="EMBL" id="ABY34174.1"/>
    </source>
</evidence>
<feature type="transmembrane region" description="Helical" evidence="8">
    <location>
        <begin position="122"/>
        <end position="150"/>
    </location>
</feature>
<keyword evidence="5" id="KW-0201">Cytochrome c-type biogenesis</keyword>
<protein>
    <submittedName>
        <fullName evidence="9">Cytochrome c-type biogenesis protein CcmB</fullName>
    </submittedName>
</protein>
<feature type="transmembrane region" description="Helical" evidence="8">
    <location>
        <begin position="228"/>
        <end position="247"/>
    </location>
</feature>
<dbReference type="PATRIC" id="fig|324602.8.peg.1077"/>
<comment type="similarity">
    <text evidence="2">Belongs to the CcmB/CycW/HelB family.</text>
</comment>
<dbReference type="RefSeq" id="WP_012256830.1">
    <property type="nucleotide sequence ID" value="NC_010175.1"/>
</dbReference>
<evidence type="ECO:0000256" key="1">
    <source>
        <dbReference type="ARBA" id="ARBA00004141"/>
    </source>
</evidence>
<feature type="transmembrane region" description="Helical" evidence="8">
    <location>
        <begin position="14"/>
        <end position="33"/>
    </location>
</feature>
<evidence type="ECO:0000256" key="7">
    <source>
        <dbReference type="ARBA" id="ARBA00023136"/>
    </source>
</evidence>
<dbReference type="GO" id="GO:0005886">
    <property type="term" value="C:plasma membrane"/>
    <property type="evidence" value="ECO:0000318"/>
    <property type="project" value="GO_Central"/>
</dbReference>
<accession>A9WHQ6</accession>
<dbReference type="GO" id="GO:0017004">
    <property type="term" value="P:cytochrome complex assembly"/>
    <property type="evidence" value="ECO:0007669"/>
    <property type="project" value="UniProtKB-KW"/>
</dbReference>
<dbReference type="EMBL" id="CP000909">
    <property type="protein sequence ID" value="ABY34174.1"/>
    <property type="molecule type" value="Genomic_DNA"/>
</dbReference>
<dbReference type="InParanoid" id="A9WHQ6"/>
<evidence type="ECO:0000256" key="6">
    <source>
        <dbReference type="ARBA" id="ARBA00022989"/>
    </source>
</evidence>
<sequence>MAESIDTEAQSSSYTMPQAGGTIATLRAAWAIFRKDIACELRTRYAINTLLLFAVSAATAVSLGVGFLGLRRTEEALLIQSALLWVAILFAALNGLSRSFVYEEETRTLTALRLAASPTAVFLGKFCFNLTLVLILDLVTSLLFIVLLRVQVGSPLAFSAMLATGGLALTSATTIIAAIIARASFKNALFAVLAFPLLVAPLIVAIQGTAQTLENVAFDVVLGPIRFLLAYVVVTFTASLMLFPFVWES</sequence>
<evidence type="ECO:0000256" key="8">
    <source>
        <dbReference type="SAM" id="Phobius"/>
    </source>
</evidence>
<dbReference type="PANTHER" id="PTHR30070:SF1">
    <property type="entry name" value="CYTOCHROME C BIOGENESIS B-RELATED"/>
    <property type="match status" value="1"/>
</dbReference>
<evidence type="ECO:0000256" key="3">
    <source>
        <dbReference type="ARBA" id="ARBA00022448"/>
    </source>
</evidence>
<dbReference type="Proteomes" id="UP000002008">
    <property type="component" value="Chromosome"/>
</dbReference>
<feature type="transmembrane region" description="Helical" evidence="8">
    <location>
        <begin position="45"/>
        <end position="70"/>
    </location>
</feature>
<dbReference type="PANTHER" id="PTHR30070">
    <property type="entry name" value="HEME EXPORTER PROTEIN B"/>
    <property type="match status" value="1"/>
</dbReference>
<evidence type="ECO:0000256" key="2">
    <source>
        <dbReference type="ARBA" id="ARBA00010544"/>
    </source>
</evidence>
<keyword evidence="6 8" id="KW-1133">Transmembrane helix</keyword>
<name>A9WHQ6_CHLAA</name>
<dbReference type="GO" id="GO:1903607">
    <property type="term" value="P:cytochrome c biosynthetic process"/>
    <property type="evidence" value="ECO:0000318"/>
    <property type="project" value="GO_Central"/>
</dbReference>
<evidence type="ECO:0000256" key="5">
    <source>
        <dbReference type="ARBA" id="ARBA00022748"/>
    </source>
</evidence>
<evidence type="ECO:0000256" key="4">
    <source>
        <dbReference type="ARBA" id="ARBA00022692"/>
    </source>
</evidence>
<keyword evidence="10" id="KW-1185">Reference proteome</keyword>
<feature type="transmembrane region" description="Helical" evidence="8">
    <location>
        <begin position="188"/>
        <end position="208"/>
    </location>
</feature>
<dbReference type="KEGG" id="cau:Caur_0942"/>
<keyword evidence="7 8" id="KW-0472">Membrane</keyword>
<comment type="subcellular location">
    <subcellularLocation>
        <location evidence="1">Membrane</location>
        <topology evidence="1">Multi-pass membrane protein</topology>
    </subcellularLocation>
</comment>
<dbReference type="Pfam" id="PF03379">
    <property type="entry name" value="CcmB"/>
    <property type="match status" value="1"/>
</dbReference>
<dbReference type="InterPro" id="IPR003544">
    <property type="entry name" value="Cyt_c_biogenesis_CcmB"/>
</dbReference>
<proteinExistence type="inferred from homology"/>
<organism evidence="9 10">
    <name type="scientific">Chloroflexus aurantiacus (strain ATCC 29366 / DSM 635 / J-10-fl)</name>
    <dbReference type="NCBI Taxonomy" id="324602"/>
    <lineage>
        <taxon>Bacteria</taxon>
        <taxon>Bacillati</taxon>
        <taxon>Chloroflexota</taxon>
        <taxon>Chloroflexia</taxon>
        <taxon>Chloroflexales</taxon>
        <taxon>Chloroflexineae</taxon>
        <taxon>Chloroflexaceae</taxon>
        <taxon>Chloroflexus</taxon>
    </lineage>
</organism>
<dbReference type="eggNOG" id="COG2386">
    <property type="taxonomic scope" value="Bacteria"/>
</dbReference>
<reference evidence="10" key="1">
    <citation type="journal article" date="2011" name="BMC Genomics">
        <title>Complete genome sequence of the filamentous anoxygenic phototrophic bacterium Chloroflexus aurantiacus.</title>
        <authorList>
            <person name="Tang K.H."/>
            <person name="Barry K."/>
            <person name="Chertkov O."/>
            <person name="Dalin E."/>
            <person name="Han C.S."/>
            <person name="Hauser L.J."/>
            <person name="Honchak B.M."/>
            <person name="Karbach L.E."/>
            <person name="Land M.L."/>
            <person name="Lapidus A."/>
            <person name="Larimer F.W."/>
            <person name="Mikhailova N."/>
            <person name="Pitluck S."/>
            <person name="Pierson B.K."/>
            <person name="Blankenship R.E."/>
        </authorList>
    </citation>
    <scope>NUCLEOTIDE SEQUENCE [LARGE SCALE GENOMIC DNA]</scope>
    <source>
        <strain evidence="10">ATCC 29366 / DSM 635 / J-10-fl</strain>
    </source>
</reference>
<gene>
    <name evidence="9" type="ordered locus">Caur_0942</name>
</gene>